<feature type="transmembrane region" description="Helical" evidence="1">
    <location>
        <begin position="12"/>
        <end position="33"/>
    </location>
</feature>
<protein>
    <submittedName>
        <fullName evidence="2">Uncharacterized protein</fullName>
    </submittedName>
</protein>
<reference evidence="2" key="1">
    <citation type="journal article" date="2021" name="Proc. Natl. Acad. Sci. U.S.A.">
        <title>A Catalog of Tens of Thousands of Viruses from Human Metagenomes Reveals Hidden Associations with Chronic Diseases.</title>
        <authorList>
            <person name="Tisza M.J."/>
            <person name="Buck C.B."/>
        </authorList>
    </citation>
    <scope>NUCLEOTIDE SEQUENCE</scope>
    <source>
        <strain evidence="2">Ct96x5</strain>
    </source>
</reference>
<keyword evidence="1" id="KW-1133">Transmembrane helix</keyword>
<proteinExistence type="predicted"/>
<evidence type="ECO:0000256" key="1">
    <source>
        <dbReference type="SAM" id="Phobius"/>
    </source>
</evidence>
<accession>A0A8S5PSM2</accession>
<organism evidence="2">
    <name type="scientific">Siphoviridae sp. ct96x5</name>
    <dbReference type="NCBI Taxonomy" id="2825367"/>
    <lineage>
        <taxon>Viruses</taxon>
        <taxon>Duplodnaviria</taxon>
        <taxon>Heunggongvirae</taxon>
        <taxon>Uroviricota</taxon>
        <taxon>Caudoviricetes</taxon>
    </lineage>
</organism>
<sequence length="42" mass="4804">MPVYINTSLKGGVFHVDVVLTCALVVLAAYWFFEQHNRPRNP</sequence>
<name>A0A8S5PSM2_9CAUD</name>
<keyword evidence="1" id="KW-0812">Transmembrane</keyword>
<keyword evidence="1" id="KW-0472">Membrane</keyword>
<evidence type="ECO:0000313" key="2">
    <source>
        <dbReference type="EMBL" id="DAE09493.1"/>
    </source>
</evidence>
<dbReference type="EMBL" id="BK015488">
    <property type="protein sequence ID" value="DAE09493.1"/>
    <property type="molecule type" value="Genomic_DNA"/>
</dbReference>